<sequence>MKVVIPVGSLETGGGCKILVEIANALHARGHETEIILPYWSPVNYNVQCKLTKVPVPKVSKEYIPDGDVILPNFYTTFAPAYEAWPEKCVRLCQGFEPLWVQDADYAVWTYTRDVPVVSVSHWLDEQLYNYTHKRSAAIVNLGLDPDLYNPGSKQEKRNDENKKKVILYIARDPKLGYRLK</sequence>
<dbReference type="Gene3D" id="3.40.50.11090">
    <property type="match status" value="1"/>
</dbReference>
<reference evidence="1" key="1">
    <citation type="submission" date="2021-12" db="EMBL/GenBank/DDBJ databases">
        <title>Alicyclobacillaceae gen. nov., sp. nov., isolated from chalcocite enrichment system.</title>
        <authorList>
            <person name="Jiang Z."/>
        </authorList>
    </citation>
    <scope>NUCLEOTIDE SEQUENCE</scope>
    <source>
        <strain evidence="1">MYW30-H2</strain>
    </source>
</reference>
<accession>A0ABY4CJ60</accession>
<gene>
    <name evidence="1" type="ORF">LSG31_22295</name>
</gene>
<proteinExistence type="predicted"/>
<name>A0ABY4CJ60_9BACL</name>
<dbReference type="RefSeq" id="WP_347437251.1">
    <property type="nucleotide sequence ID" value="NZ_CP089291.1"/>
</dbReference>
<protein>
    <recommendedName>
        <fullName evidence="3">Glycosyltransferase subfamily 4-like N-terminal domain-containing protein</fullName>
    </recommendedName>
</protein>
<organism evidence="1 2">
    <name type="scientific">Fodinisporobacter ferrooxydans</name>
    <dbReference type="NCBI Taxonomy" id="2901836"/>
    <lineage>
        <taxon>Bacteria</taxon>
        <taxon>Bacillati</taxon>
        <taxon>Bacillota</taxon>
        <taxon>Bacilli</taxon>
        <taxon>Bacillales</taxon>
        <taxon>Alicyclobacillaceae</taxon>
        <taxon>Fodinisporobacter</taxon>
    </lineage>
</organism>
<evidence type="ECO:0008006" key="3">
    <source>
        <dbReference type="Google" id="ProtNLM"/>
    </source>
</evidence>
<dbReference type="Proteomes" id="UP000830167">
    <property type="component" value="Chromosome"/>
</dbReference>
<evidence type="ECO:0000313" key="2">
    <source>
        <dbReference type="Proteomes" id="UP000830167"/>
    </source>
</evidence>
<dbReference type="SUPFAM" id="SSF53756">
    <property type="entry name" value="UDP-Glycosyltransferase/glycogen phosphorylase"/>
    <property type="match status" value="1"/>
</dbReference>
<dbReference type="EMBL" id="CP089291">
    <property type="protein sequence ID" value="UOF90553.1"/>
    <property type="molecule type" value="Genomic_DNA"/>
</dbReference>
<keyword evidence="2" id="KW-1185">Reference proteome</keyword>
<evidence type="ECO:0000313" key="1">
    <source>
        <dbReference type="EMBL" id="UOF90553.1"/>
    </source>
</evidence>